<feature type="chain" id="PRO_5022701658" evidence="1">
    <location>
        <begin position="20"/>
        <end position="121"/>
    </location>
</feature>
<organism evidence="2 3">
    <name type="scientific">Cinara cedri</name>
    <dbReference type="NCBI Taxonomy" id="506608"/>
    <lineage>
        <taxon>Eukaryota</taxon>
        <taxon>Metazoa</taxon>
        <taxon>Ecdysozoa</taxon>
        <taxon>Arthropoda</taxon>
        <taxon>Hexapoda</taxon>
        <taxon>Insecta</taxon>
        <taxon>Pterygota</taxon>
        <taxon>Neoptera</taxon>
        <taxon>Paraneoptera</taxon>
        <taxon>Hemiptera</taxon>
        <taxon>Sternorrhyncha</taxon>
        <taxon>Aphidomorpha</taxon>
        <taxon>Aphidoidea</taxon>
        <taxon>Aphididae</taxon>
        <taxon>Lachninae</taxon>
        <taxon>Cinara</taxon>
    </lineage>
</organism>
<proteinExistence type="predicted"/>
<dbReference type="OrthoDB" id="6594577at2759"/>
<keyword evidence="1" id="KW-0732">Signal</keyword>
<evidence type="ECO:0000313" key="2">
    <source>
        <dbReference type="EMBL" id="VVC42207.1"/>
    </source>
</evidence>
<gene>
    <name evidence="2" type="ORF">CINCED_3A024425</name>
</gene>
<dbReference type="Proteomes" id="UP000325440">
    <property type="component" value="Unassembled WGS sequence"/>
</dbReference>
<sequence>MNSKLAVIIMLAYIRISQSSDEDTRDLKPVVNKVIGLFQSVSGGGGPKPSAISSATYQIAPGPGSWEGSTTLISQPDLSESLLTTPAILVPVTKDPAQSTATLPTSFCSSCFCDVQEYCNI</sequence>
<dbReference type="AlphaFoldDB" id="A0A5E4NER3"/>
<keyword evidence="3" id="KW-1185">Reference proteome</keyword>
<feature type="signal peptide" evidence="1">
    <location>
        <begin position="1"/>
        <end position="19"/>
    </location>
</feature>
<dbReference type="EMBL" id="CABPRJ010001942">
    <property type="protein sequence ID" value="VVC42207.1"/>
    <property type="molecule type" value="Genomic_DNA"/>
</dbReference>
<protein>
    <submittedName>
        <fullName evidence="2">Uncharacterized protein</fullName>
    </submittedName>
</protein>
<name>A0A5E4NER3_9HEMI</name>
<evidence type="ECO:0000256" key="1">
    <source>
        <dbReference type="SAM" id="SignalP"/>
    </source>
</evidence>
<accession>A0A5E4NER3</accession>
<evidence type="ECO:0000313" key="3">
    <source>
        <dbReference type="Proteomes" id="UP000325440"/>
    </source>
</evidence>
<reference evidence="2 3" key="1">
    <citation type="submission" date="2019-08" db="EMBL/GenBank/DDBJ databases">
        <authorList>
            <person name="Alioto T."/>
            <person name="Alioto T."/>
            <person name="Gomez Garrido J."/>
        </authorList>
    </citation>
    <scope>NUCLEOTIDE SEQUENCE [LARGE SCALE GENOMIC DNA]</scope>
</reference>